<dbReference type="EMBL" id="BAFK01000032">
    <property type="protein sequence ID" value="GAB60583.1"/>
    <property type="molecule type" value="Genomic_DNA"/>
</dbReference>
<keyword evidence="4" id="KW-1185">Reference proteome</keyword>
<evidence type="ECO:0000313" key="4">
    <source>
        <dbReference type="Proteomes" id="UP000004374"/>
    </source>
</evidence>
<organism evidence="3 4">
    <name type="scientific">Rheinheimera nanhaiensis E407-8</name>
    <dbReference type="NCBI Taxonomy" id="562729"/>
    <lineage>
        <taxon>Bacteria</taxon>
        <taxon>Pseudomonadati</taxon>
        <taxon>Pseudomonadota</taxon>
        <taxon>Gammaproteobacteria</taxon>
        <taxon>Chromatiales</taxon>
        <taxon>Chromatiaceae</taxon>
        <taxon>Rheinheimera</taxon>
    </lineage>
</organism>
<feature type="region of interest" description="Disordered" evidence="1">
    <location>
        <begin position="1"/>
        <end position="28"/>
    </location>
</feature>
<feature type="transmembrane region" description="Helical" evidence="2">
    <location>
        <begin position="76"/>
        <end position="106"/>
    </location>
</feature>
<dbReference type="STRING" id="562729.RNAN_3609"/>
<dbReference type="AlphaFoldDB" id="I1E2Q5"/>
<accession>I1E2Q5</accession>
<feature type="region of interest" description="Disordered" evidence="1">
    <location>
        <begin position="160"/>
        <end position="179"/>
    </location>
</feature>
<name>I1E2Q5_9GAMM</name>
<reference evidence="3 4" key="1">
    <citation type="journal article" date="2012" name="J. Bacteriol.">
        <title>Genome Sequence of the Protease-Producing Bacterium Rheinheimera nanhaiensis E407-8T, Isolated from Deep-Sea Sediment of the South China Sea.</title>
        <authorList>
            <person name="Zhang X.-Y."/>
            <person name="Zhang Y.-J."/>
            <person name="Qin Q.-L."/>
            <person name="Xie B.-B."/>
            <person name="Chen X.-L."/>
            <person name="Zhou B.-C."/>
            <person name="Zhang Y.-Z."/>
        </authorList>
    </citation>
    <scope>NUCLEOTIDE SEQUENCE [LARGE SCALE GENOMIC DNA]</scope>
    <source>
        <strain evidence="3 4">E407-8</strain>
    </source>
</reference>
<keyword evidence="2" id="KW-0812">Transmembrane</keyword>
<evidence type="ECO:0000313" key="3">
    <source>
        <dbReference type="EMBL" id="GAB60583.1"/>
    </source>
</evidence>
<dbReference type="Proteomes" id="UP000004374">
    <property type="component" value="Unassembled WGS sequence"/>
</dbReference>
<keyword evidence="2" id="KW-0472">Membrane</keyword>
<sequence>MQRREMATAPPQRPGSDAAPSVGSQPDKAPPLKAQAFDQLTRLAALGWSVTELYAAQLKLAGNTARAEWQLSGRSLVIAAALLVCFGAGVILLWASTLTLLGVVLWQLSQSPAVTAAVLLLLQAALLWWCWRSLSYVLSQVGFTQSWRQLRRLFGHSTKADTSNSATQQEQANADSHSA</sequence>
<evidence type="ECO:0000256" key="1">
    <source>
        <dbReference type="SAM" id="MobiDB-lite"/>
    </source>
</evidence>
<feature type="transmembrane region" description="Helical" evidence="2">
    <location>
        <begin position="112"/>
        <end position="131"/>
    </location>
</feature>
<keyword evidence="2" id="KW-1133">Transmembrane helix</keyword>
<gene>
    <name evidence="3" type="ORF">RNAN_3609</name>
</gene>
<evidence type="ECO:0000256" key="2">
    <source>
        <dbReference type="SAM" id="Phobius"/>
    </source>
</evidence>
<comment type="caution">
    <text evidence="3">The sequence shown here is derived from an EMBL/GenBank/DDBJ whole genome shotgun (WGS) entry which is preliminary data.</text>
</comment>
<protein>
    <submittedName>
        <fullName evidence="3">Uncharacterized protein</fullName>
    </submittedName>
</protein>
<dbReference type="RefSeq" id="WP_008224273.1">
    <property type="nucleotide sequence ID" value="NZ_BAFK01000032.1"/>
</dbReference>
<proteinExistence type="predicted"/>